<protein>
    <recommendedName>
        <fullName evidence="1">Neprosin PEP catalytic domain-containing protein</fullName>
    </recommendedName>
</protein>
<dbReference type="InterPro" id="IPR053168">
    <property type="entry name" value="Glutamic_endopeptidase"/>
</dbReference>
<keyword evidence="3" id="KW-1185">Reference proteome</keyword>
<evidence type="ECO:0000259" key="1">
    <source>
        <dbReference type="PROSITE" id="PS52045"/>
    </source>
</evidence>
<dbReference type="OrthoDB" id="1034053at2759"/>
<reference evidence="2" key="1">
    <citation type="submission" date="2019-07" db="EMBL/GenBank/DDBJ databases">
        <authorList>
            <person name="Dittberner H."/>
        </authorList>
    </citation>
    <scope>NUCLEOTIDE SEQUENCE [LARGE SCALE GENOMIC DNA]</scope>
</reference>
<feature type="domain" description="Neprosin PEP catalytic" evidence="1">
    <location>
        <begin position="51"/>
        <end position="198"/>
    </location>
</feature>
<dbReference type="AlphaFoldDB" id="A0A565C3H0"/>
<evidence type="ECO:0000313" key="3">
    <source>
        <dbReference type="Proteomes" id="UP000489600"/>
    </source>
</evidence>
<proteinExistence type="predicted"/>
<dbReference type="Proteomes" id="UP000489600">
    <property type="component" value="Unassembled WGS sequence"/>
</dbReference>
<dbReference type="InterPro" id="IPR004314">
    <property type="entry name" value="Neprosin"/>
</dbReference>
<name>A0A565C3H0_9BRAS</name>
<dbReference type="PANTHER" id="PTHR31589">
    <property type="entry name" value="PROTEIN, PUTATIVE (DUF239)-RELATED-RELATED"/>
    <property type="match status" value="1"/>
</dbReference>
<dbReference type="EMBL" id="CABITT030000006">
    <property type="protein sequence ID" value="VVB08191.1"/>
    <property type="molecule type" value="Genomic_DNA"/>
</dbReference>
<dbReference type="PANTHER" id="PTHR31589:SF248">
    <property type="entry name" value="CARBOXYL-TERMINAL PROTEINASE-LIKE PROTEIN (DUF239)-RELATED"/>
    <property type="match status" value="1"/>
</dbReference>
<gene>
    <name evidence="2" type="ORF">ANE_LOCUS18635</name>
</gene>
<dbReference type="PROSITE" id="PS52045">
    <property type="entry name" value="NEPROSIN_PEP_CD"/>
    <property type="match status" value="1"/>
</dbReference>
<organism evidence="2 3">
    <name type="scientific">Arabis nemorensis</name>
    <dbReference type="NCBI Taxonomy" id="586526"/>
    <lineage>
        <taxon>Eukaryota</taxon>
        <taxon>Viridiplantae</taxon>
        <taxon>Streptophyta</taxon>
        <taxon>Embryophyta</taxon>
        <taxon>Tracheophyta</taxon>
        <taxon>Spermatophyta</taxon>
        <taxon>Magnoliopsida</taxon>
        <taxon>eudicotyledons</taxon>
        <taxon>Gunneridae</taxon>
        <taxon>Pentapetalae</taxon>
        <taxon>rosids</taxon>
        <taxon>malvids</taxon>
        <taxon>Brassicales</taxon>
        <taxon>Brassicaceae</taxon>
        <taxon>Arabideae</taxon>
        <taxon>Arabis</taxon>
    </lineage>
</organism>
<sequence length="198" mass="22290">MLSIDASSKNLSDDELVAEFDVPKEGCPKGQVPIHKPKKFNYTEKHFHPNSYGTIGEHAAFIHKTEAIPWRGASAWVGVYEPKVTKDQASLVLLWLENGHNGELNTIQFGWAVLPEIYGDDRTRLTAYWSPDNRDYGCYNILCKGFVQVHSKVFLGAAFKNISVVGGKQYNAFLAINQGHSLFNMEKKLNRFGTNEKI</sequence>
<evidence type="ECO:0000313" key="2">
    <source>
        <dbReference type="EMBL" id="VVB08191.1"/>
    </source>
</evidence>
<dbReference type="Gene3D" id="3.90.1320.10">
    <property type="entry name" value="Outer-capsid protein sigma 3, large lobe"/>
    <property type="match status" value="1"/>
</dbReference>
<accession>A0A565C3H0</accession>
<comment type="caution">
    <text evidence="2">The sequence shown here is derived from an EMBL/GenBank/DDBJ whole genome shotgun (WGS) entry which is preliminary data.</text>
</comment>
<dbReference type="Pfam" id="PF03080">
    <property type="entry name" value="Neprosin"/>
    <property type="match status" value="1"/>
</dbReference>